<dbReference type="EMBL" id="JABFDY010000021">
    <property type="protein sequence ID" value="KAF7691789.1"/>
    <property type="molecule type" value="Genomic_DNA"/>
</dbReference>
<dbReference type="SUPFAM" id="SSF54117">
    <property type="entry name" value="Interleukin 8-like chemokines"/>
    <property type="match status" value="1"/>
</dbReference>
<keyword evidence="2" id="KW-0732">Signal</keyword>
<feature type="signal peptide" evidence="2">
    <location>
        <begin position="1"/>
        <end position="25"/>
    </location>
</feature>
<evidence type="ECO:0000313" key="5">
    <source>
        <dbReference type="Proteomes" id="UP000606274"/>
    </source>
</evidence>
<dbReference type="AlphaFoldDB" id="A0A8T0AH34"/>
<dbReference type="GO" id="GO:0008009">
    <property type="term" value="F:chemokine activity"/>
    <property type="evidence" value="ECO:0007669"/>
    <property type="project" value="InterPro"/>
</dbReference>
<sequence length="98" mass="10945">MDCKNWRTFLIVLLALSGSITPASGTYRRPSKVGLVCCEAVSRAMIPAHVELTAYMRQNALKPCVEAIIFLSENEKYCSDPAARWISKKLKGLKQIKD</sequence>
<evidence type="ECO:0000313" key="4">
    <source>
        <dbReference type="EMBL" id="KAF7691789.1"/>
    </source>
</evidence>
<evidence type="ECO:0000256" key="1">
    <source>
        <dbReference type="ARBA" id="ARBA00022514"/>
    </source>
</evidence>
<dbReference type="GO" id="GO:0005615">
    <property type="term" value="C:extracellular space"/>
    <property type="evidence" value="ECO:0007669"/>
    <property type="project" value="UniProtKB-KW"/>
</dbReference>
<accession>A0A8T0AH34</accession>
<dbReference type="GO" id="GO:0006955">
    <property type="term" value="P:immune response"/>
    <property type="evidence" value="ECO:0007669"/>
    <property type="project" value="InterPro"/>
</dbReference>
<protein>
    <recommendedName>
        <fullName evidence="3">Chemokine interleukin-8-like domain-containing protein</fullName>
    </recommendedName>
</protein>
<dbReference type="Gene3D" id="2.40.50.40">
    <property type="match status" value="1"/>
</dbReference>
<name>A0A8T0AH34_SILME</name>
<dbReference type="OrthoDB" id="9930747at2759"/>
<gene>
    <name evidence="4" type="ORF">HF521_010756</name>
</gene>
<dbReference type="Proteomes" id="UP000606274">
    <property type="component" value="Unassembled WGS sequence"/>
</dbReference>
<proteinExistence type="predicted"/>
<dbReference type="InterPro" id="IPR036048">
    <property type="entry name" value="Interleukin_8-like_sf"/>
</dbReference>
<evidence type="ECO:0000259" key="3">
    <source>
        <dbReference type="Pfam" id="PF00048"/>
    </source>
</evidence>
<organism evidence="4 5">
    <name type="scientific">Silurus meridionalis</name>
    <name type="common">Southern catfish</name>
    <name type="synonym">Silurus soldatovi meridionalis</name>
    <dbReference type="NCBI Taxonomy" id="175797"/>
    <lineage>
        <taxon>Eukaryota</taxon>
        <taxon>Metazoa</taxon>
        <taxon>Chordata</taxon>
        <taxon>Craniata</taxon>
        <taxon>Vertebrata</taxon>
        <taxon>Euteleostomi</taxon>
        <taxon>Actinopterygii</taxon>
        <taxon>Neopterygii</taxon>
        <taxon>Teleostei</taxon>
        <taxon>Ostariophysi</taxon>
        <taxon>Siluriformes</taxon>
        <taxon>Siluridae</taxon>
        <taxon>Silurus</taxon>
    </lineage>
</organism>
<comment type="caution">
    <text evidence="4">The sequence shown here is derived from an EMBL/GenBank/DDBJ whole genome shotgun (WGS) entry which is preliminary data.</text>
</comment>
<feature type="chain" id="PRO_5035848584" description="Chemokine interleukin-8-like domain-containing protein" evidence="2">
    <location>
        <begin position="26"/>
        <end position="98"/>
    </location>
</feature>
<dbReference type="InterPro" id="IPR001811">
    <property type="entry name" value="Chemokine_IL8-like_dom"/>
</dbReference>
<reference evidence="4" key="1">
    <citation type="submission" date="2020-08" db="EMBL/GenBank/DDBJ databases">
        <title>Chromosome-level assembly of Southern catfish (Silurus meridionalis) provides insights into visual adaptation to the nocturnal and benthic lifestyles.</title>
        <authorList>
            <person name="Zhang Y."/>
            <person name="Wang D."/>
            <person name="Peng Z."/>
        </authorList>
    </citation>
    <scope>NUCLEOTIDE SEQUENCE</scope>
    <source>
        <strain evidence="4">SWU-2019-XX</strain>
        <tissue evidence="4">Muscle</tissue>
    </source>
</reference>
<feature type="domain" description="Chemokine interleukin-8-like" evidence="3">
    <location>
        <begin position="37"/>
        <end position="92"/>
    </location>
</feature>
<keyword evidence="1" id="KW-0202">Cytokine</keyword>
<evidence type="ECO:0000256" key="2">
    <source>
        <dbReference type="SAM" id="SignalP"/>
    </source>
</evidence>
<dbReference type="Pfam" id="PF00048">
    <property type="entry name" value="IL8"/>
    <property type="match status" value="1"/>
</dbReference>
<keyword evidence="5" id="KW-1185">Reference proteome</keyword>